<accession>A0AAW0BLJ9</accession>
<keyword evidence="5" id="KW-0676">Redox-active center</keyword>
<dbReference type="PANTHER" id="PTHR10430:SF39">
    <property type="entry name" value="PEROXISOMAL MEMBRANE ASSOCIATED PROTEIN 20"/>
    <property type="match status" value="1"/>
</dbReference>
<dbReference type="InterPro" id="IPR037944">
    <property type="entry name" value="PRX5-like"/>
</dbReference>
<evidence type="ECO:0000313" key="9">
    <source>
        <dbReference type="Proteomes" id="UP001383192"/>
    </source>
</evidence>
<evidence type="ECO:0000256" key="3">
    <source>
        <dbReference type="ARBA" id="ARBA00022862"/>
    </source>
</evidence>
<dbReference type="GO" id="GO:0005777">
    <property type="term" value="C:peroxisome"/>
    <property type="evidence" value="ECO:0007669"/>
    <property type="project" value="TreeGrafter"/>
</dbReference>
<keyword evidence="4" id="KW-0560">Oxidoreductase</keyword>
<proteinExistence type="inferred from homology"/>
<dbReference type="InterPro" id="IPR013740">
    <property type="entry name" value="Redoxin"/>
</dbReference>
<evidence type="ECO:0000256" key="4">
    <source>
        <dbReference type="ARBA" id="ARBA00023002"/>
    </source>
</evidence>
<dbReference type="Proteomes" id="UP001383192">
    <property type="component" value="Unassembled WGS sequence"/>
</dbReference>
<feature type="active site" description="Cysteine sulfenic acid (-SOH) intermediate" evidence="6">
    <location>
        <position position="86"/>
    </location>
</feature>
<protein>
    <recommendedName>
        <fullName evidence="7">Redoxin domain-containing protein</fullName>
    </recommendedName>
</protein>
<dbReference type="AlphaFoldDB" id="A0AAW0BLJ9"/>
<evidence type="ECO:0000256" key="1">
    <source>
        <dbReference type="ARBA" id="ARBA00010505"/>
    </source>
</evidence>
<dbReference type="GO" id="GO:0042744">
    <property type="term" value="P:hydrogen peroxide catabolic process"/>
    <property type="evidence" value="ECO:0007669"/>
    <property type="project" value="TreeGrafter"/>
</dbReference>
<organism evidence="8 9">
    <name type="scientific">Paramarasmius palmivorus</name>
    <dbReference type="NCBI Taxonomy" id="297713"/>
    <lineage>
        <taxon>Eukaryota</taxon>
        <taxon>Fungi</taxon>
        <taxon>Dikarya</taxon>
        <taxon>Basidiomycota</taxon>
        <taxon>Agaricomycotina</taxon>
        <taxon>Agaricomycetes</taxon>
        <taxon>Agaricomycetidae</taxon>
        <taxon>Agaricales</taxon>
        <taxon>Marasmiineae</taxon>
        <taxon>Marasmiaceae</taxon>
        <taxon>Paramarasmius</taxon>
    </lineage>
</organism>
<dbReference type="GO" id="GO:0005739">
    <property type="term" value="C:mitochondrion"/>
    <property type="evidence" value="ECO:0007669"/>
    <property type="project" value="TreeGrafter"/>
</dbReference>
<evidence type="ECO:0000256" key="6">
    <source>
        <dbReference type="PIRSR" id="PIRSR637944-1"/>
    </source>
</evidence>
<name>A0AAW0BLJ9_9AGAR</name>
<gene>
    <name evidence="8" type="ORF">VNI00_015282</name>
</gene>
<dbReference type="GO" id="GO:0005829">
    <property type="term" value="C:cytosol"/>
    <property type="evidence" value="ECO:0007669"/>
    <property type="project" value="TreeGrafter"/>
</dbReference>
<comment type="caution">
    <text evidence="8">The sequence shown here is derived from an EMBL/GenBank/DDBJ whole genome shotgun (WGS) entry which is preliminary data.</text>
</comment>
<dbReference type="GO" id="GO:0008379">
    <property type="term" value="F:thioredoxin peroxidase activity"/>
    <property type="evidence" value="ECO:0007669"/>
    <property type="project" value="InterPro"/>
</dbReference>
<dbReference type="PANTHER" id="PTHR10430">
    <property type="entry name" value="PEROXIREDOXIN"/>
    <property type="match status" value="1"/>
</dbReference>
<dbReference type="Pfam" id="PF08534">
    <property type="entry name" value="Redoxin"/>
    <property type="match status" value="1"/>
</dbReference>
<keyword evidence="3" id="KW-0049">Antioxidant</keyword>
<keyword evidence="9" id="KW-1185">Reference proteome</keyword>
<feature type="domain" description="Redoxin" evidence="7">
    <location>
        <begin position="76"/>
        <end position="161"/>
    </location>
</feature>
<dbReference type="GO" id="GO:0045454">
    <property type="term" value="P:cell redox homeostasis"/>
    <property type="evidence" value="ECO:0007669"/>
    <property type="project" value="TreeGrafter"/>
</dbReference>
<evidence type="ECO:0000313" key="8">
    <source>
        <dbReference type="EMBL" id="KAK7027319.1"/>
    </source>
</evidence>
<sequence length="218" mass="23378">MTSIIASAAQTAHSAVASLLSVAQVKPGATITPPELKEDAPDKPVTVALEGKNVFVSFPKIATIDFKLTTIRFDKVFVPGAFSGTCNNQIPEYIQLAPKFKEKGVKNVFVVAVNDVFVIKAWKNFLAPEGTDVRFLADDKGHFTSSLGLLFDATGFFGAPRAKACQLDFCFVLYPTDNKLSQRAVVITEGDKVETIAVEPVPSGVTVTKAEVILAQLS</sequence>
<dbReference type="GO" id="GO:0034599">
    <property type="term" value="P:cellular response to oxidative stress"/>
    <property type="evidence" value="ECO:0007669"/>
    <property type="project" value="InterPro"/>
</dbReference>
<comment type="similarity">
    <text evidence="1">Belongs to the peroxiredoxin family. Prx5 subfamily.</text>
</comment>
<dbReference type="InterPro" id="IPR036249">
    <property type="entry name" value="Thioredoxin-like_sf"/>
</dbReference>
<evidence type="ECO:0000256" key="5">
    <source>
        <dbReference type="ARBA" id="ARBA00023284"/>
    </source>
</evidence>
<reference evidence="8 9" key="1">
    <citation type="submission" date="2024-01" db="EMBL/GenBank/DDBJ databases">
        <title>A draft genome for a cacao thread blight-causing isolate of Paramarasmius palmivorus.</title>
        <authorList>
            <person name="Baruah I.K."/>
            <person name="Bukari Y."/>
            <person name="Amoako-Attah I."/>
            <person name="Meinhardt L.W."/>
            <person name="Bailey B.A."/>
            <person name="Cohen S.P."/>
        </authorList>
    </citation>
    <scope>NUCLEOTIDE SEQUENCE [LARGE SCALE GENOMIC DNA]</scope>
    <source>
        <strain evidence="8 9">GH-12</strain>
    </source>
</reference>
<dbReference type="Gene3D" id="3.40.30.10">
    <property type="entry name" value="Glutaredoxin"/>
    <property type="match status" value="1"/>
</dbReference>
<dbReference type="SUPFAM" id="SSF52833">
    <property type="entry name" value="Thioredoxin-like"/>
    <property type="match status" value="1"/>
</dbReference>
<dbReference type="EMBL" id="JAYKXP010000097">
    <property type="protein sequence ID" value="KAK7027319.1"/>
    <property type="molecule type" value="Genomic_DNA"/>
</dbReference>
<evidence type="ECO:0000256" key="2">
    <source>
        <dbReference type="ARBA" id="ARBA00022559"/>
    </source>
</evidence>
<keyword evidence="2" id="KW-0575">Peroxidase</keyword>
<evidence type="ECO:0000259" key="7">
    <source>
        <dbReference type="Pfam" id="PF08534"/>
    </source>
</evidence>